<dbReference type="EMBL" id="QAOM01000002">
    <property type="protein sequence ID" value="PTQ85975.1"/>
    <property type="molecule type" value="Genomic_DNA"/>
</dbReference>
<proteinExistence type="predicted"/>
<reference evidence="1 2" key="1">
    <citation type="submission" date="2018-04" db="EMBL/GenBank/DDBJ databases">
        <title>Genomic Encyclopedia of Archaeal and Bacterial Type Strains, Phase II (KMG-II): from individual species to whole genera.</title>
        <authorList>
            <person name="Goeker M."/>
        </authorList>
    </citation>
    <scope>NUCLEOTIDE SEQUENCE [LARGE SCALE GENOMIC DNA]</scope>
    <source>
        <strain evidence="1 2">DSM 18806</strain>
    </source>
</reference>
<evidence type="ECO:0000313" key="2">
    <source>
        <dbReference type="Proteomes" id="UP000244161"/>
    </source>
</evidence>
<name>A0A2T5IQ68_9LACT</name>
<organism evidence="1 2">
    <name type="scientific">Trichococcus patagoniensis</name>
    <dbReference type="NCBI Taxonomy" id="382641"/>
    <lineage>
        <taxon>Bacteria</taxon>
        <taxon>Bacillati</taxon>
        <taxon>Bacillota</taxon>
        <taxon>Bacilli</taxon>
        <taxon>Lactobacillales</taxon>
        <taxon>Carnobacteriaceae</taxon>
        <taxon>Trichococcus</taxon>
    </lineage>
</organism>
<protein>
    <submittedName>
        <fullName evidence="1">Uncharacterized protein</fullName>
    </submittedName>
</protein>
<gene>
    <name evidence="1" type="ORF">C8U37_10278</name>
</gene>
<sequence length="34" mass="3801">MDVFENENWGHTSNVNAVLNSCWVNAYGSKKSAK</sequence>
<dbReference type="AlphaFoldDB" id="A0A2T5IQ68"/>
<dbReference type="Proteomes" id="UP000244161">
    <property type="component" value="Unassembled WGS sequence"/>
</dbReference>
<accession>A0A2T5IQ68</accession>
<keyword evidence="2" id="KW-1185">Reference proteome</keyword>
<evidence type="ECO:0000313" key="1">
    <source>
        <dbReference type="EMBL" id="PTQ85975.1"/>
    </source>
</evidence>
<comment type="caution">
    <text evidence="1">The sequence shown here is derived from an EMBL/GenBank/DDBJ whole genome shotgun (WGS) entry which is preliminary data.</text>
</comment>